<accession>W7T414</accession>
<organism evidence="4 5">
    <name type="scientific">Nannochloropsis gaditana</name>
    <dbReference type="NCBI Taxonomy" id="72520"/>
    <lineage>
        <taxon>Eukaryota</taxon>
        <taxon>Sar</taxon>
        <taxon>Stramenopiles</taxon>
        <taxon>Ochrophyta</taxon>
        <taxon>Eustigmatophyceae</taxon>
        <taxon>Eustigmatales</taxon>
        <taxon>Monodopsidaceae</taxon>
        <taxon>Nannochloropsis</taxon>
    </lineage>
</organism>
<evidence type="ECO:0000313" key="5">
    <source>
        <dbReference type="Proteomes" id="UP000019335"/>
    </source>
</evidence>
<reference evidence="4 5" key="1">
    <citation type="journal article" date="2014" name="Mol. Plant">
        <title>Chromosome Scale Genome Assembly and Transcriptome Profiling of Nannochloropsis gaditana in Nitrogen Depletion.</title>
        <authorList>
            <person name="Corteggiani Carpinelli E."/>
            <person name="Telatin A."/>
            <person name="Vitulo N."/>
            <person name="Forcato C."/>
            <person name="D'Angelo M."/>
            <person name="Schiavon R."/>
            <person name="Vezzi A."/>
            <person name="Giacometti G.M."/>
            <person name="Morosinotto T."/>
            <person name="Valle G."/>
        </authorList>
    </citation>
    <scope>NUCLEOTIDE SEQUENCE [LARGE SCALE GENOMIC DNA]</scope>
    <source>
        <strain evidence="4 5">B-31</strain>
    </source>
</reference>
<evidence type="ECO:0000256" key="3">
    <source>
        <dbReference type="SAM" id="SignalP"/>
    </source>
</evidence>
<evidence type="ECO:0000256" key="2">
    <source>
        <dbReference type="SAM" id="Phobius"/>
    </source>
</evidence>
<evidence type="ECO:0000313" key="4">
    <source>
        <dbReference type="EMBL" id="EWM21730.1"/>
    </source>
</evidence>
<keyword evidence="2" id="KW-1133">Transmembrane helix</keyword>
<keyword evidence="2" id="KW-0472">Membrane</keyword>
<keyword evidence="5" id="KW-1185">Reference proteome</keyword>
<dbReference type="AlphaFoldDB" id="W7T414"/>
<proteinExistence type="predicted"/>
<protein>
    <submittedName>
        <fullName evidence="4">Putative small multi-drug export</fullName>
    </submittedName>
</protein>
<comment type="caution">
    <text evidence="4">The sequence shown here is derived from an EMBL/GenBank/DDBJ whole genome shotgun (WGS) entry which is preliminary data.</text>
</comment>
<evidence type="ECO:0000256" key="1">
    <source>
        <dbReference type="SAM" id="MobiDB-lite"/>
    </source>
</evidence>
<sequence>MQQHLATTTLLVACLTSTSTAFHPPPISISPSSSIPSRSLYPASGSDKNLGFPSSLHRSSPSYAALSFASNQDPRRQYSRRPSRKDDNSQQERPIQGALPQVEERMSSLSPLARTVLRALPTVLVVVSFLVTCGPAVAHAAASSSLPTSVTPTRVNKVKEYILKPIGRWVGGIGNAPPLKMVRDTSLSLCSWTTHGPVGQSLAKAWNEPVARYMLDPTAPVGPYNLPGRVLEAIQARIPPSWSPLGVVALLSFLPIFEARVGVPFGLALGAPWLKALVVGLTANAVAIPVAAGVGLFCKNVEGVSPVLETATAARARYQTFERAYQELQGKLSVKTSLLEEEETGLRTTIDRAIDVVRKGQVLMDKATRQGLVREITEASRLLLQLNDADTRQFYARLEEQFFDTSVGSVLPDNKDGAFADVTVAELGQRRVELAWYPDVTLFPMLGQAVVTYQLEEIAAQAQADFCVRPRELLLLREEVASLKQEVEREGGRLKAAAKKAAEAGKETVSLARELESGVLTPEEKTEARKRAMAEAKEATTSETGPGSFVPIAEREKEEDARVAELQMRGTLMKNYGWPKAIVYVGVPLPLSGAWTAMFWSTCLGMKYGPSARGTLVGVGLSTLIGLTLWLAGPTGVLVYALVLALMYGEENPWTVLGRGLVTVKEGLMGLLGGRGKR</sequence>
<dbReference type="Proteomes" id="UP000019335">
    <property type="component" value="Unassembled WGS sequence"/>
</dbReference>
<gene>
    <name evidence="4" type="ORF">Naga_100505g3</name>
</gene>
<feature type="region of interest" description="Disordered" evidence="1">
    <location>
        <begin position="67"/>
        <end position="103"/>
    </location>
</feature>
<name>W7T414_9STRA</name>
<feature type="region of interest" description="Disordered" evidence="1">
    <location>
        <begin position="520"/>
        <end position="553"/>
    </location>
</feature>
<feature type="compositionally biased region" description="Basic and acidic residues" evidence="1">
    <location>
        <begin position="522"/>
        <end position="540"/>
    </location>
</feature>
<dbReference type="EMBL" id="AZIL01002372">
    <property type="protein sequence ID" value="EWM21730.1"/>
    <property type="molecule type" value="Genomic_DNA"/>
</dbReference>
<feature type="transmembrane region" description="Helical" evidence="2">
    <location>
        <begin position="616"/>
        <end position="649"/>
    </location>
</feature>
<feature type="signal peptide" evidence="3">
    <location>
        <begin position="1"/>
        <end position="21"/>
    </location>
</feature>
<dbReference type="OrthoDB" id="10327482at2759"/>
<keyword evidence="2" id="KW-0812">Transmembrane</keyword>
<keyword evidence="3" id="KW-0732">Signal</keyword>
<feature type="chain" id="PRO_5004900525" evidence="3">
    <location>
        <begin position="22"/>
        <end position="678"/>
    </location>
</feature>
<feature type="transmembrane region" description="Helical" evidence="2">
    <location>
        <begin position="581"/>
        <end position="604"/>
    </location>
</feature>